<feature type="coiled-coil region" evidence="4">
    <location>
        <begin position="215"/>
        <end position="326"/>
    </location>
</feature>
<comment type="subunit">
    <text evidence="2">Heterodimer of SbcC and SbcD.</text>
</comment>
<feature type="coiled-coil region" evidence="4">
    <location>
        <begin position="531"/>
        <end position="558"/>
    </location>
</feature>
<name>A0A9Y2ETU2_9FIRM</name>
<dbReference type="Gene3D" id="3.40.50.300">
    <property type="entry name" value="P-loop containing nucleotide triphosphate hydrolases"/>
    <property type="match status" value="2"/>
</dbReference>
<organism evidence="6 7">
    <name type="scientific">Selenobaculum gibii</name>
    <dbReference type="NCBI Taxonomy" id="3054208"/>
    <lineage>
        <taxon>Bacteria</taxon>
        <taxon>Bacillati</taxon>
        <taxon>Bacillota</taxon>
        <taxon>Negativicutes</taxon>
        <taxon>Selenomonadales</taxon>
        <taxon>Selenomonadaceae</taxon>
        <taxon>Selenobaculum</taxon>
    </lineage>
</organism>
<evidence type="ECO:0000313" key="7">
    <source>
        <dbReference type="Proteomes" id="UP001243623"/>
    </source>
</evidence>
<dbReference type="EMBL" id="CP120678">
    <property type="protein sequence ID" value="WIW70475.1"/>
    <property type="molecule type" value="Genomic_DNA"/>
</dbReference>
<evidence type="ECO:0000256" key="3">
    <source>
        <dbReference type="ARBA" id="ARBA00013368"/>
    </source>
</evidence>
<feature type="domain" description="Rad50/SbcC-type AAA" evidence="5">
    <location>
        <begin position="6"/>
        <end position="211"/>
    </location>
</feature>
<reference evidence="6" key="1">
    <citation type="submission" date="2023-03" db="EMBL/GenBank/DDBJ databases">
        <title>Selenobaculum gbiensis gen. nov. sp. nov., a new bacterium isolated from the gut microbiota of IBD patient.</title>
        <authorList>
            <person name="Yeo S."/>
            <person name="Park H."/>
            <person name="Huh C.S."/>
        </authorList>
    </citation>
    <scope>NUCLEOTIDE SEQUENCE</scope>
    <source>
        <strain evidence="6">ICN-92133</strain>
    </source>
</reference>
<keyword evidence="4" id="KW-0175">Coiled coil</keyword>
<gene>
    <name evidence="6" type="ORF">P3F81_11410</name>
</gene>
<feature type="coiled-coil region" evidence="4">
    <location>
        <begin position="389"/>
        <end position="416"/>
    </location>
</feature>
<evidence type="ECO:0000256" key="1">
    <source>
        <dbReference type="ARBA" id="ARBA00006930"/>
    </source>
</evidence>
<dbReference type="KEGG" id="sgbi:P3F81_11410"/>
<dbReference type="Pfam" id="PF13558">
    <property type="entry name" value="SbcC_Walker_B"/>
    <property type="match status" value="1"/>
</dbReference>
<evidence type="ECO:0000256" key="2">
    <source>
        <dbReference type="ARBA" id="ARBA00011322"/>
    </source>
</evidence>
<evidence type="ECO:0000256" key="4">
    <source>
        <dbReference type="SAM" id="Coils"/>
    </source>
</evidence>
<keyword evidence="7" id="KW-1185">Reference proteome</keyword>
<dbReference type="Pfam" id="PF13476">
    <property type="entry name" value="AAA_23"/>
    <property type="match status" value="1"/>
</dbReference>
<dbReference type="RefSeq" id="WP_147669655.1">
    <property type="nucleotide sequence ID" value="NZ_CP120678.1"/>
</dbReference>
<dbReference type="Proteomes" id="UP001243623">
    <property type="component" value="Chromosome"/>
</dbReference>
<dbReference type="InterPro" id="IPR038729">
    <property type="entry name" value="Rad50/SbcC_AAA"/>
</dbReference>
<dbReference type="PANTHER" id="PTHR32114:SF2">
    <property type="entry name" value="ABC TRANSPORTER ABCH.3"/>
    <property type="match status" value="1"/>
</dbReference>
<dbReference type="SUPFAM" id="SSF52540">
    <property type="entry name" value="P-loop containing nucleoside triphosphate hydrolases"/>
    <property type="match status" value="1"/>
</dbReference>
<accession>A0A9Y2ETU2</accession>
<evidence type="ECO:0000313" key="6">
    <source>
        <dbReference type="EMBL" id="WIW70475.1"/>
    </source>
</evidence>
<sequence length="1016" mass="114749">MKPLQLAMSAFGPYASEQSLDFADLKGRKFFLIHGATGAGKTTILDAICYALYGSATSDLREAKALRSDHADPLVLTEVSFTFAIGNEVYRVRRSPRQERPKKKGDGITEQQPEAELYKIDGEKETLLEAKYENVTRKITDLLGFQCSQFRQVVLLPQGEFRKLLVAKSEERQQIMKTLFKTELYQRIEEHLKKKAKEKADAIKAIYEKKEWLLAEASTDSLASLEETIAQLKIETETANKKLQTVQIEYQQAQEQLNEANLVEQKFKEYESAEEAFGQVNLLLGEMEAKRSELAMLERAEKLAEAEKIVRKLQQDSKQYQEAEVKQKQAVEMTQQKVKDAQTAFQVEREKEAERQSLDNQILKLQEYVKQTSALTETKKAWQDKEAVAKKALIEKNTVEEKLANLEADLQKMLELEQSYLVETAKVDSYKMQVDALSKAVDKHQQLSKVQKEISRAKNLVQQLQLTLDKVIEERQAMQTEFGKMQHLFNIGQAGLLAKELKAGEPCPVCGAKEHLKLAALLEDLPTQQTIDALQEKLVQLEEKQAKSQADLQQAMIRKETLVAQSEHFTKELAEFASFSLEDLRRKADIAKQQYETTHMIMQKLAPLKEKIARYKEAQERGAKRQKEMQEAFQRADGEAQALQAVFQEREQSVPEEYRELEVLQTLLREGRAKQLALKENFERAQQSLQAAKEAAASAIATLQSIQMNLKQTQTEFEAEKTAFYARMEAEGFAEFAAYVQTRHRLGDIPALRDGLLRFDRNFAASKERIVRAKGAIQGFIQPNLEEIKSKYNVLQEMQAQAIANLAKLNLALEKQRKNAKQIHALEAELMKMQTENGVLAKLYQVTRGDNKFSMNLQRFVLGSLLEQVTEAANVMLKTMSKSRYLLQRTTDVARKGSASGLDLEVFDNNTGVARSVATLSGGETFLASLALALGLADVVQQYAGGIRLDTIFVDEGFGTLDPESLDMALNTLIELQNGGRLVGIISHVPELKERIDARLQVSIGKHGSSAKFYVG</sequence>
<dbReference type="AlphaFoldDB" id="A0A9Y2ETU2"/>
<dbReference type="InterPro" id="IPR027417">
    <property type="entry name" value="P-loop_NTPase"/>
</dbReference>
<proteinExistence type="inferred from homology"/>
<evidence type="ECO:0000259" key="5">
    <source>
        <dbReference type="Pfam" id="PF13476"/>
    </source>
</evidence>
<dbReference type="PANTHER" id="PTHR32114">
    <property type="entry name" value="ABC TRANSPORTER ABCH.3"/>
    <property type="match status" value="1"/>
</dbReference>
<comment type="similarity">
    <text evidence="1">Belongs to the SMC family. SbcC subfamily.</text>
</comment>
<feature type="coiled-coil region" evidence="4">
    <location>
        <begin position="447"/>
        <end position="481"/>
    </location>
</feature>
<dbReference type="GO" id="GO:0016887">
    <property type="term" value="F:ATP hydrolysis activity"/>
    <property type="evidence" value="ECO:0007669"/>
    <property type="project" value="InterPro"/>
</dbReference>
<protein>
    <recommendedName>
        <fullName evidence="3">Nuclease SbcCD subunit C</fullName>
    </recommendedName>
</protein>
<dbReference type="GO" id="GO:0006302">
    <property type="term" value="P:double-strand break repair"/>
    <property type="evidence" value="ECO:0007669"/>
    <property type="project" value="InterPro"/>
</dbReference>